<dbReference type="AlphaFoldDB" id="A0A2B5VED3"/>
<proteinExistence type="predicted"/>
<sequence length="66" mass="8205">MNIHEIYMEALEHEEKQCEKWELEILKLQQELNLATTYLQHHKNEHNRLQNIINRQKHNNIIEEIF</sequence>
<keyword evidence="1" id="KW-0175">Coiled coil</keyword>
<evidence type="ECO:0000313" key="3">
    <source>
        <dbReference type="Proteomes" id="UP000225320"/>
    </source>
</evidence>
<protein>
    <submittedName>
        <fullName evidence="2">Uncharacterized protein</fullName>
    </submittedName>
</protein>
<evidence type="ECO:0000256" key="1">
    <source>
        <dbReference type="SAM" id="Coils"/>
    </source>
</evidence>
<dbReference type="RefSeq" id="WP_086408360.1">
    <property type="nucleotide sequence ID" value="NZ_NUAZ01000251.1"/>
</dbReference>
<accession>A0A2B5VED3</accession>
<name>A0A2B5VED3_9BACI</name>
<dbReference type="EMBL" id="NVOI01000098">
    <property type="protein sequence ID" value="PGG85316.1"/>
    <property type="molecule type" value="Genomic_DNA"/>
</dbReference>
<reference evidence="2 3" key="1">
    <citation type="submission" date="2017-09" db="EMBL/GenBank/DDBJ databases">
        <title>Large-scale bioinformatics analysis of Bacillus genomes uncovers conserved roles of natural products in bacterial physiology.</title>
        <authorList>
            <consortium name="Agbiome Team Llc"/>
            <person name="Bleich R.M."/>
            <person name="Grubbs K.J."/>
            <person name="Santa Maria K.C."/>
            <person name="Allen S.E."/>
            <person name="Farag S."/>
            <person name="Shank E.A."/>
            <person name="Bowers A."/>
        </authorList>
    </citation>
    <scope>NUCLEOTIDE SEQUENCE [LARGE SCALE GENOMIC DNA]</scope>
    <source>
        <strain evidence="2 3">AFS094862</strain>
    </source>
</reference>
<dbReference type="Proteomes" id="UP000225320">
    <property type="component" value="Unassembled WGS sequence"/>
</dbReference>
<comment type="caution">
    <text evidence="2">The sequence shown here is derived from an EMBL/GenBank/DDBJ whole genome shotgun (WGS) entry which is preliminary data.</text>
</comment>
<evidence type="ECO:0000313" key="2">
    <source>
        <dbReference type="EMBL" id="PGG85316.1"/>
    </source>
</evidence>
<gene>
    <name evidence="2" type="ORF">CON73_23925</name>
</gene>
<organism evidence="2 3">
    <name type="scientific">Bacillus toyonensis</name>
    <dbReference type="NCBI Taxonomy" id="155322"/>
    <lineage>
        <taxon>Bacteria</taxon>
        <taxon>Bacillati</taxon>
        <taxon>Bacillota</taxon>
        <taxon>Bacilli</taxon>
        <taxon>Bacillales</taxon>
        <taxon>Bacillaceae</taxon>
        <taxon>Bacillus</taxon>
        <taxon>Bacillus cereus group</taxon>
    </lineage>
</organism>
<feature type="coiled-coil region" evidence="1">
    <location>
        <begin position="4"/>
        <end position="59"/>
    </location>
</feature>